<dbReference type="PANTHER" id="PTHR13205">
    <property type="entry name" value="TRANSMEMBRANE PROTEIN 15-RELATED"/>
    <property type="match status" value="1"/>
</dbReference>
<feature type="transmembrane region" description="Helical" evidence="11">
    <location>
        <begin position="813"/>
        <end position="831"/>
    </location>
</feature>
<feature type="transmembrane region" description="Helical" evidence="11">
    <location>
        <begin position="508"/>
        <end position="534"/>
    </location>
</feature>
<evidence type="ECO:0000256" key="5">
    <source>
        <dbReference type="ARBA" id="ARBA00022692"/>
    </source>
</evidence>
<dbReference type="GO" id="GO:0043048">
    <property type="term" value="P:dolichyl monophosphate biosynthetic process"/>
    <property type="evidence" value="ECO:0007669"/>
    <property type="project" value="TreeGrafter"/>
</dbReference>
<dbReference type="EC" id="2.7.1.108" evidence="3"/>
<keyword evidence="13" id="KW-1185">Reference proteome</keyword>
<dbReference type="GO" id="GO:0004168">
    <property type="term" value="F:dolichol kinase activity"/>
    <property type="evidence" value="ECO:0007669"/>
    <property type="project" value="UniProtKB-EC"/>
</dbReference>
<keyword evidence="7" id="KW-0256">Endoplasmic reticulum</keyword>
<dbReference type="Proteomes" id="UP000521943">
    <property type="component" value="Unassembled WGS sequence"/>
</dbReference>
<feature type="region of interest" description="Disordered" evidence="10">
    <location>
        <begin position="42"/>
        <end position="151"/>
    </location>
</feature>
<protein>
    <recommendedName>
        <fullName evidence="3">dolichol kinase</fullName>
        <ecNumber evidence="3">2.7.1.108</ecNumber>
    </recommendedName>
</protein>
<feature type="transmembrane region" description="Helical" evidence="11">
    <location>
        <begin position="686"/>
        <end position="710"/>
    </location>
</feature>
<organism evidence="12 13">
    <name type="scientific">Ephemerocybe angulata</name>
    <dbReference type="NCBI Taxonomy" id="980116"/>
    <lineage>
        <taxon>Eukaryota</taxon>
        <taxon>Fungi</taxon>
        <taxon>Dikarya</taxon>
        <taxon>Basidiomycota</taxon>
        <taxon>Agaricomycotina</taxon>
        <taxon>Agaricomycetes</taxon>
        <taxon>Agaricomycetidae</taxon>
        <taxon>Agaricales</taxon>
        <taxon>Agaricineae</taxon>
        <taxon>Psathyrellaceae</taxon>
        <taxon>Ephemerocybe</taxon>
    </lineage>
</organism>
<feature type="transmembrane region" description="Helical" evidence="11">
    <location>
        <begin position="775"/>
        <end position="793"/>
    </location>
</feature>
<accession>A0A8H6I3B5</accession>
<evidence type="ECO:0000256" key="1">
    <source>
        <dbReference type="ARBA" id="ARBA00004477"/>
    </source>
</evidence>
<dbReference type="PANTHER" id="PTHR13205:SF15">
    <property type="entry name" value="DOLICHOL KINASE"/>
    <property type="match status" value="1"/>
</dbReference>
<gene>
    <name evidence="12" type="ORF">DFP72DRAFT_1066042</name>
</gene>
<dbReference type="GO" id="GO:0005789">
    <property type="term" value="C:endoplasmic reticulum membrane"/>
    <property type="evidence" value="ECO:0007669"/>
    <property type="project" value="UniProtKB-SubCell"/>
</dbReference>
<evidence type="ECO:0000256" key="2">
    <source>
        <dbReference type="ARBA" id="ARBA00010794"/>
    </source>
</evidence>
<evidence type="ECO:0000256" key="3">
    <source>
        <dbReference type="ARBA" id="ARBA00012132"/>
    </source>
</evidence>
<dbReference type="InterPro" id="IPR032974">
    <property type="entry name" value="Polypren_kinase"/>
</dbReference>
<feature type="transmembrane region" description="Helical" evidence="11">
    <location>
        <begin position="555"/>
        <end position="578"/>
    </location>
</feature>
<comment type="subcellular location">
    <subcellularLocation>
        <location evidence="1">Endoplasmic reticulum membrane</location>
        <topology evidence="1">Multi-pass membrane protein</topology>
    </subcellularLocation>
</comment>
<evidence type="ECO:0000256" key="8">
    <source>
        <dbReference type="ARBA" id="ARBA00022989"/>
    </source>
</evidence>
<reference evidence="12 13" key="1">
    <citation type="submission" date="2020-07" db="EMBL/GenBank/DDBJ databases">
        <title>Comparative genomics of pyrophilous fungi reveals a link between fire events and developmental genes.</title>
        <authorList>
            <consortium name="DOE Joint Genome Institute"/>
            <person name="Steindorff A.S."/>
            <person name="Carver A."/>
            <person name="Calhoun S."/>
            <person name="Stillman K."/>
            <person name="Liu H."/>
            <person name="Lipzen A."/>
            <person name="Pangilinan J."/>
            <person name="Labutti K."/>
            <person name="Bruns T.D."/>
            <person name="Grigoriev I.V."/>
        </authorList>
    </citation>
    <scope>NUCLEOTIDE SEQUENCE [LARGE SCALE GENOMIC DNA]</scope>
    <source>
        <strain evidence="12 13">CBS 144469</strain>
    </source>
</reference>
<keyword evidence="4" id="KW-0808">Transferase</keyword>
<sequence>MNAVGEGRLFRLFKDGVRATRADLLGASTVYAVQVLDVNSYSSSESLDSTDTDSESDSGRRSSRGRSFSQSRPANRQVETSTNNANPTSFIRARSPDRVTTSSGESTTTAFQSVLNRTRKGPFTRSRSPAVHRPQQPGLMRHLSPASSRPSRRHPLLIPISLLPATIAFRLPFPFTRHGYHFAVDTRKLGEFLVLISSLLYATSYLSPLDSHISNFLTIDDWQAFELRIIASLSTLYFIWAHSAFADVSTAVPKKESPTPQPAVAPNRPASPRHFESKDAMRKASIALNTVDKSGFGYIWMSVPKNYRESRDDGMATGLLLGPLIATCVLISATRRATTSPETALLSNWLIEPPLQLRNSVDAFSALVSSRRGLVDLSTFCSAMLLSNVCASWWAERRAKKVANKPEGREGVGSTIGLLCLRGYLRHKGVAIWQSMNHFEAVLASVFYPFTLYAGLRLAHRGFTVGELGLVCFGGTAICLEFLHLTIAKIWPVTTPFIRTYRLPNPLLIFQIALIVGSFLTGFLLSPFLVLSRNTAQRPAYRMRFPQEKLRSRKYYALGFYAGSVFCIGVFIGLWTRWCLGSRDPWLWAIFYITEGKKKWSRPGSFELLGSARPGAAELDAASMFSFNTESTGGSAQNSNSLVPSFPTLPNITMPSLPTGSNVATELLDAADKQIPTLGLNARRKFFHALAVVMFVPGIAIDPAFTHLSFSAAFAFFTFVEYVRYFAVYPFGAAIHIFMNEFLDHRDGGTAILSHFYLLTGCAGSVWLEDPSPILLYTGVLTLGVGDAAASLIGRKFGLRKWSPTTNKTVEGTLAFIVSVSVSALLLRLCGLSSSFSSLRYLLAVVFGGLLEALSDQNDNLTLPLYMWSMLVAFGV</sequence>
<evidence type="ECO:0000256" key="4">
    <source>
        <dbReference type="ARBA" id="ARBA00022679"/>
    </source>
</evidence>
<evidence type="ECO:0000313" key="13">
    <source>
        <dbReference type="Proteomes" id="UP000521943"/>
    </source>
</evidence>
<dbReference type="OrthoDB" id="377083at2759"/>
<comment type="caution">
    <text evidence="12">The sequence shown here is derived from an EMBL/GenBank/DDBJ whole genome shotgun (WGS) entry which is preliminary data.</text>
</comment>
<evidence type="ECO:0000256" key="10">
    <source>
        <dbReference type="SAM" id="MobiDB-lite"/>
    </source>
</evidence>
<evidence type="ECO:0000256" key="9">
    <source>
        <dbReference type="ARBA" id="ARBA00023136"/>
    </source>
</evidence>
<feature type="transmembrane region" description="Helical" evidence="11">
    <location>
        <begin position="722"/>
        <end position="739"/>
    </location>
</feature>
<name>A0A8H6I3B5_9AGAR</name>
<feature type="compositionally biased region" description="Polar residues" evidence="10">
    <location>
        <begin position="98"/>
        <end position="116"/>
    </location>
</feature>
<keyword evidence="8 11" id="KW-1133">Transmembrane helix</keyword>
<evidence type="ECO:0000256" key="7">
    <source>
        <dbReference type="ARBA" id="ARBA00022824"/>
    </source>
</evidence>
<feature type="compositionally biased region" description="Polar residues" evidence="10">
    <location>
        <begin position="73"/>
        <end position="89"/>
    </location>
</feature>
<dbReference type="AlphaFoldDB" id="A0A8H6I3B5"/>
<feature type="transmembrane region" description="Helical" evidence="11">
    <location>
        <begin position="751"/>
        <end position="768"/>
    </location>
</feature>
<proteinExistence type="inferred from homology"/>
<keyword evidence="5 11" id="KW-0812">Transmembrane</keyword>
<evidence type="ECO:0000256" key="6">
    <source>
        <dbReference type="ARBA" id="ARBA00022777"/>
    </source>
</evidence>
<evidence type="ECO:0000313" key="12">
    <source>
        <dbReference type="EMBL" id="KAF6757199.1"/>
    </source>
</evidence>
<comment type="similarity">
    <text evidence="2">Belongs to the polyprenol kinase family.</text>
</comment>
<feature type="transmembrane region" description="Helical" evidence="11">
    <location>
        <begin position="468"/>
        <end position="488"/>
    </location>
</feature>
<evidence type="ECO:0000256" key="11">
    <source>
        <dbReference type="SAM" id="Phobius"/>
    </source>
</evidence>
<feature type="region of interest" description="Disordered" evidence="10">
    <location>
        <begin position="252"/>
        <end position="275"/>
    </location>
</feature>
<dbReference type="EMBL" id="JACGCI010000023">
    <property type="protein sequence ID" value="KAF6757199.1"/>
    <property type="molecule type" value="Genomic_DNA"/>
</dbReference>
<keyword evidence="6" id="KW-0418">Kinase</keyword>
<feature type="transmembrane region" description="Helical" evidence="11">
    <location>
        <begin position="438"/>
        <end position="456"/>
    </location>
</feature>
<keyword evidence="9 11" id="KW-0472">Membrane</keyword>